<reference evidence="1" key="1">
    <citation type="submission" date="2023-10" db="EMBL/GenBank/DDBJ databases">
        <authorList>
            <consortium name="Clinical and Environmental Microbiology Branch: Whole genome sequencing antimicrobial resistance pathogens in the healthcare setting"/>
        </authorList>
    </citation>
    <scope>NUCLEOTIDE SEQUENCE</scope>
    <source>
        <strain evidence="1">2020QW-00022</strain>
    </source>
</reference>
<name>A0AAD2ZJ51_PRORE</name>
<dbReference type="AlphaFoldDB" id="A0AAD2ZJ51"/>
<dbReference type="EMBL" id="ABEXCJ040000006">
    <property type="protein sequence ID" value="ELR5218522.1"/>
    <property type="molecule type" value="Genomic_DNA"/>
</dbReference>
<dbReference type="RefSeq" id="WP_112307084.1">
    <property type="nucleotide sequence ID" value="NZ_JBBCQT010000106.1"/>
</dbReference>
<comment type="caution">
    <text evidence="1">The sequence shown here is derived from an EMBL/GenBank/DDBJ whole genome shotgun (WGS) entry which is preliminary data.</text>
</comment>
<sequence>MVDKMDLALLKQEIVDWHGLAIEGCTSLLNSKEYTFVLPGTNIATRLKKSNQIAAFRLGVLMAREKFSSLPFEVESDEESDNE</sequence>
<evidence type="ECO:0000313" key="2">
    <source>
        <dbReference type="EMBL" id="EMR4590709.1"/>
    </source>
</evidence>
<proteinExistence type="predicted"/>
<protein>
    <submittedName>
        <fullName evidence="1">Uncharacterized protein</fullName>
    </submittedName>
</protein>
<evidence type="ECO:0000313" key="1">
    <source>
        <dbReference type="EMBL" id="ELR5218522.1"/>
    </source>
</evidence>
<organism evidence="1">
    <name type="scientific">Providencia rettgeri</name>
    <dbReference type="NCBI Taxonomy" id="587"/>
    <lineage>
        <taxon>Bacteria</taxon>
        <taxon>Pseudomonadati</taxon>
        <taxon>Pseudomonadota</taxon>
        <taxon>Gammaproteobacteria</taxon>
        <taxon>Enterobacterales</taxon>
        <taxon>Morganellaceae</taxon>
        <taxon>Providencia</taxon>
    </lineage>
</organism>
<gene>
    <name evidence="2" type="ORF">M0K77_003052</name>
    <name evidence="1" type="ORF">M0K77_RS15260</name>
</gene>
<accession>A0AAD2ZJ51</accession>
<dbReference type="EMBL" id="ABEXCJ050000006">
    <property type="protein sequence ID" value="EMR4590709.1"/>
    <property type="molecule type" value="Genomic_DNA"/>
</dbReference>